<feature type="non-terminal residue" evidence="2">
    <location>
        <position position="1"/>
    </location>
</feature>
<organism evidence="2 3">
    <name type="scientific">Meganyctiphanes norvegica</name>
    <name type="common">Northern krill</name>
    <name type="synonym">Thysanopoda norvegica</name>
    <dbReference type="NCBI Taxonomy" id="48144"/>
    <lineage>
        <taxon>Eukaryota</taxon>
        <taxon>Metazoa</taxon>
        <taxon>Ecdysozoa</taxon>
        <taxon>Arthropoda</taxon>
        <taxon>Crustacea</taxon>
        <taxon>Multicrustacea</taxon>
        <taxon>Malacostraca</taxon>
        <taxon>Eumalacostraca</taxon>
        <taxon>Eucarida</taxon>
        <taxon>Euphausiacea</taxon>
        <taxon>Euphausiidae</taxon>
        <taxon>Meganyctiphanes</taxon>
    </lineage>
</organism>
<accession>A0AAV2S378</accession>
<proteinExistence type="predicted"/>
<gene>
    <name evidence="2" type="ORF">MNOR_LOCUS32604</name>
</gene>
<reference evidence="2 3" key="1">
    <citation type="submission" date="2024-05" db="EMBL/GenBank/DDBJ databases">
        <authorList>
            <person name="Wallberg A."/>
        </authorList>
    </citation>
    <scope>NUCLEOTIDE SEQUENCE [LARGE SCALE GENOMIC DNA]</scope>
</reference>
<dbReference type="AlphaFoldDB" id="A0AAV2S378"/>
<feature type="compositionally biased region" description="Polar residues" evidence="1">
    <location>
        <begin position="89"/>
        <end position="112"/>
    </location>
</feature>
<feature type="compositionally biased region" description="Basic and acidic residues" evidence="1">
    <location>
        <begin position="37"/>
        <end position="49"/>
    </location>
</feature>
<feature type="region of interest" description="Disordered" evidence="1">
    <location>
        <begin position="1"/>
        <end position="149"/>
    </location>
</feature>
<feature type="compositionally biased region" description="Basic and acidic residues" evidence="1">
    <location>
        <begin position="140"/>
        <end position="149"/>
    </location>
</feature>
<comment type="caution">
    <text evidence="2">The sequence shown here is derived from an EMBL/GenBank/DDBJ whole genome shotgun (WGS) entry which is preliminary data.</text>
</comment>
<dbReference type="Proteomes" id="UP001497623">
    <property type="component" value="Unassembled WGS sequence"/>
</dbReference>
<feature type="compositionally biased region" description="Basic and acidic residues" evidence="1">
    <location>
        <begin position="61"/>
        <end position="88"/>
    </location>
</feature>
<feature type="compositionally biased region" description="Polar residues" evidence="1">
    <location>
        <begin position="124"/>
        <end position="137"/>
    </location>
</feature>
<sequence>GRTGQEAADTKASAPLIPINQVSAPIGEKSLPPGYMRHAEKFGGSRKDYPVTGHENVAFESSDKDHLPLKDMSGKHSEAMSAQLEHHQQASADSLQPSSSGEVVISDSQSSDLECEAVPVEISETGQSQAFRSTQVTVDVEPHSTDASS</sequence>
<protein>
    <submittedName>
        <fullName evidence="2">Uncharacterized protein</fullName>
    </submittedName>
</protein>
<dbReference type="EMBL" id="CAXKWB010044703">
    <property type="protein sequence ID" value="CAL4161178.1"/>
    <property type="molecule type" value="Genomic_DNA"/>
</dbReference>
<keyword evidence="3" id="KW-1185">Reference proteome</keyword>
<evidence type="ECO:0000256" key="1">
    <source>
        <dbReference type="SAM" id="MobiDB-lite"/>
    </source>
</evidence>
<evidence type="ECO:0000313" key="2">
    <source>
        <dbReference type="EMBL" id="CAL4161178.1"/>
    </source>
</evidence>
<evidence type="ECO:0000313" key="3">
    <source>
        <dbReference type="Proteomes" id="UP001497623"/>
    </source>
</evidence>
<name>A0AAV2S378_MEGNR</name>